<dbReference type="InterPro" id="IPR004788">
    <property type="entry name" value="Ribose5P_isomerase_type_A"/>
</dbReference>
<dbReference type="Gene3D" id="3.40.50.1360">
    <property type="match status" value="1"/>
</dbReference>
<sequence length="249" mass="27224">MDKIVVAKRAAAHRAIMDHLKPEFKAVGIGSGSTVVFCVERIKQLMEEGKISKDTVFVPTGYQSKDLILAAQLPLREINQFSGAGLDIVFDGADEIDEDLNCIKGGGACQFQEKLVGLSAKKFVIVADETKVSTKLCEKRAIPVEVMPQALNKIIADLKRLGASEVILRDGGHCKAGPVITDNGNFILDARFVPLLPDSVCQLDQQIKLLTGVVETGLFTYAKEAYIGDLDGSFRMLYDQKNYVTPKYN</sequence>
<dbReference type="AlphaFoldDB" id="A0AAV5RGT6"/>
<dbReference type="EC" id="5.3.1.6" evidence="4"/>
<proteinExistence type="inferred from homology"/>
<dbReference type="EMBL" id="BTGC01000003">
    <property type="protein sequence ID" value="GMM50645.1"/>
    <property type="molecule type" value="Genomic_DNA"/>
</dbReference>
<gene>
    <name evidence="9" type="ORF">DASB73_016030</name>
</gene>
<dbReference type="GO" id="GO:0005737">
    <property type="term" value="C:cytoplasm"/>
    <property type="evidence" value="ECO:0007669"/>
    <property type="project" value="TreeGrafter"/>
</dbReference>
<dbReference type="GO" id="GO:0004751">
    <property type="term" value="F:ribose-5-phosphate isomerase activity"/>
    <property type="evidence" value="ECO:0007669"/>
    <property type="project" value="UniProtKB-EC"/>
</dbReference>
<dbReference type="GO" id="GO:0009052">
    <property type="term" value="P:pentose-phosphate shunt, non-oxidative branch"/>
    <property type="evidence" value="ECO:0007669"/>
    <property type="project" value="InterPro"/>
</dbReference>
<dbReference type="GO" id="GO:0006014">
    <property type="term" value="P:D-ribose metabolic process"/>
    <property type="evidence" value="ECO:0007669"/>
    <property type="project" value="TreeGrafter"/>
</dbReference>
<protein>
    <recommendedName>
        <fullName evidence="5">Ribose-5-phosphate isomerase</fullName>
        <ecNumber evidence="4">5.3.1.6</ecNumber>
    </recommendedName>
    <alternativeName>
        <fullName evidence="8">D-ribose-5-phosphate ketol-isomerase</fullName>
    </alternativeName>
    <alternativeName>
        <fullName evidence="7">Phosphoriboisomerase</fullName>
    </alternativeName>
</protein>
<dbReference type="Gene3D" id="3.30.70.260">
    <property type="match status" value="1"/>
</dbReference>
<comment type="catalytic activity">
    <reaction evidence="1">
        <text>aldehydo-D-ribose 5-phosphate = D-ribulose 5-phosphate</text>
        <dbReference type="Rhea" id="RHEA:14657"/>
        <dbReference type="ChEBI" id="CHEBI:58121"/>
        <dbReference type="ChEBI" id="CHEBI:58273"/>
        <dbReference type="EC" id="5.3.1.6"/>
    </reaction>
</comment>
<dbReference type="Proteomes" id="UP001362899">
    <property type="component" value="Unassembled WGS sequence"/>
</dbReference>
<dbReference type="CDD" id="cd01398">
    <property type="entry name" value="RPI_A"/>
    <property type="match status" value="1"/>
</dbReference>
<comment type="caution">
    <text evidence="9">The sequence shown here is derived from an EMBL/GenBank/DDBJ whole genome shotgun (WGS) entry which is preliminary data.</text>
</comment>
<evidence type="ECO:0000256" key="2">
    <source>
        <dbReference type="ARBA" id="ARBA00004988"/>
    </source>
</evidence>
<evidence type="ECO:0000256" key="8">
    <source>
        <dbReference type="ARBA" id="ARBA00032273"/>
    </source>
</evidence>
<dbReference type="SUPFAM" id="SSF75445">
    <property type="entry name" value="D-ribose-5-phosphate isomerase (RpiA), lid domain"/>
    <property type="match status" value="1"/>
</dbReference>
<dbReference type="Pfam" id="PF06026">
    <property type="entry name" value="Rib_5-P_isom_A"/>
    <property type="match status" value="1"/>
</dbReference>
<evidence type="ECO:0000256" key="1">
    <source>
        <dbReference type="ARBA" id="ARBA00001713"/>
    </source>
</evidence>
<comment type="pathway">
    <text evidence="2">Carbohydrate degradation; pentose phosphate pathway; D-ribose 5-phosphate from D-ribulose 5-phosphate (non-oxidative stage): step 1/1.</text>
</comment>
<reference evidence="9 10" key="1">
    <citation type="journal article" date="2023" name="Elife">
        <title>Identification of key yeast species and microbe-microbe interactions impacting larval growth of Drosophila in the wild.</title>
        <authorList>
            <person name="Mure A."/>
            <person name="Sugiura Y."/>
            <person name="Maeda R."/>
            <person name="Honda K."/>
            <person name="Sakurai N."/>
            <person name="Takahashi Y."/>
            <person name="Watada M."/>
            <person name="Katoh T."/>
            <person name="Gotoh A."/>
            <person name="Gotoh Y."/>
            <person name="Taniguchi I."/>
            <person name="Nakamura K."/>
            <person name="Hayashi T."/>
            <person name="Katayama T."/>
            <person name="Uemura T."/>
            <person name="Hattori Y."/>
        </authorList>
    </citation>
    <scope>NUCLEOTIDE SEQUENCE [LARGE SCALE GENOMIC DNA]</scope>
    <source>
        <strain evidence="9 10">SB-73</strain>
    </source>
</reference>
<dbReference type="NCBIfam" id="TIGR00021">
    <property type="entry name" value="rpiA"/>
    <property type="match status" value="1"/>
</dbReference>
<keyword evidence="6 9" id="KW-0413">Isomerase</keyword>
<dbReference type="SUPFAM" id="SSF100950">
    <property type="entry name" value="NagB/RpiA/CoA transferase-like"/>
    <property type="match status" value="1"/>
</dbReference>
<dbReference type="PANTHER" id="PTHR11934:SF0">
    <property type="entry name" value="RIBOSE-5-PHOSPHATE ISOMERASE"/>
    <property type="match status" value="1"/>
</dbReference>
<evidence type="ECO:0000256" key="7">
    <source>
        <dbReference type="ARBA" id="ARBA00029734"/>
    </source>
</evidence>
<evidence type="ECO:0000256" key="5">
    <source>
        <dbReference type="ARBA" id="ARBA00019150"/>
    </source>
</evidence>
<dbReference type="InterPro" id="IPR037171">
    <property type="entry name" value="NagB/RpiA_transferase-like"/>
</dbReference>
<evidence type="ECO:0000256" key="4">
    <source>
        <dbReference type="ARBA" id="ARBA00011959"/>
    </source>
</evidence>
<name>A0AAV5RGT6_STABA</name>
<evidence type="ECO:0000313" key="9">
    <source>
        <dbReference type="EMBL" id="GMM50645.1"/>
    </source>
</evidence>
<organism evidence="9 10">
    <name type="scientific">Starmerella bacillaris</name>
    <name type="common">Yeast</name>
    <name type="synonym">Candida zemplinina</name>
    <dbReference type="NCBI Taxonomy" id="1247836"/>
    <lineage>
        <taxon>Eukaryota</taxon>
        <taxon>Fungi</taxon>
        <taxon>Dikarya</taxon>
        <taxon>Ascomycota</taxon>
        <taxon>Saccharomycotina</taxon>
        <taxon>Dipodascomycetes</taxon>
        <taxon>Dipodascales</taxon>
        <taxon>Trichomonascaceae</taxon>
        <taxon>Starmerella</taxon>
    </lineage>
</organism>
<dbReference type="PANTHER" id="PTHR11934">
    <property type="entry name" value="RIBOSE-5-PHOSPHATE ISOMERASE"/>
    <property type="match status" value="1"/>
</dbReference>
<evidence type="ECO:0000256" key="3">
    <source>
        <dbReference type="ARBA" id="ARBA00008088"/>
    </source>
</evidence>
<accession>A0AAV5RGT6</accession>
<keyword evidence="10" id="KW-1185">Reference proteome</keyword>
<comment type="similarity">
    <text evidence="3">Belongs to the ribose 5-phosphate isomerase family.</text>
</comment>
<evidence type="ECO:0000256" key="6">
    <source>
        <dbReference type="ARBA" id="ARBA00023235"/>
    </source>
</evidence>
<evidence type="ECO:0000313" key="10">
    <source>
        <dbReference type="Proteomes" id="UP001362899"/>
    </source>
</evidence>